<protein>
    <submittedName>
        <fullName evidence="1">Uncharacterized protein</fullName>
    </submittedName>
</protein>
<gene>
    <name evidence="1" type="ORF">LCGC14_2277450</name>
</gene>
<name>A0A0F9CVA9_9ZZZZ</name>
<accession>A0A0F9CVA9</accession>
<organism evidence="1">
    <name type="scientific">marine sediment metagenome</name>
    <dbReference type="NCBI Taxonomy" id="412755"/>
    <lineage>
        <taxon>unclassified sequences</taxon>
        <taxon>metagenomes</taxon>
        <taxon>ecological metagenomes</taxon>
    </lineage>
</organism>
<comment type="caution">
    <text evidence="1">The sequence shown here is derived from an EMBL/GenBank/DDBJ whole genome shotgun (WGS) entry which is preliminary data.</text>
</comment>
<dbReference type="EMBL" id="LAZR01031617">
    <property type="protein sequence ID" value="KKL53234.1"/>
    <property type="molecule type" value="Genomic_DNA"/>
</dbReference>
<dbReference type="AlphaFoldDB" id="A0A0F9CVA9"/>
<proteinExistence type="predicted"/>
<sequence>MDRLQEAKCSNSPTGVHWWMIESLGATPWAYCKYCGREKNFQGVFGADLHKYSVEHAAAVKAKAKESALYTEYRE</sequence>
<evidence type="ECO:0000313" key="1">
    <source>
        <dbReference type="EMBL" id="KKL53234.1"/>
    </source>
</evidence>
<reference evidence="1" key="1">
    <citation type="journal article" date="2015" name="Nature">
        <title>Complex archaea that bridge the gap between prokaryotes and eukaryotes.</title>
        <authorList>
            <person name="Spang A."/>
            <person name="Saw J.H."/>
            <person name="Jorgensen S.L."/>
            <person name="Zaremba-Niedzwiedzka K."/>
            <person name="Martijn J."/>
            <person name="Lind A.E."/>
            <person name="van Eijk R."/>
            <person name="Schleper C."/>
            <person name="Guy L."/>
            <person name="Ettema T.J."/>
        </authorList>
    </citation>
    <scope>NUCLEOTIDE SEQUENCE</scope>
</reference>